<dbReference type="EMBL" id="FNZI01000004">
    <property type="protein sequence ID" value="SEJ45600.1"/>
    <property type="molecule type" value="Genomic_DNA"/>
</dbReference>
<proteinExistence type="predicted"/>
<evidence type="ECO:0000313" key="2">
    <source>
        <dbReference type="Proteomes" id="UP000183315"/>
    </source>
</evidence>
<accession>A0A1H6Z7V0</accession>
<dbReference type="Proteomes" id="UP000183315">
    <property type="component" value="Unassembled WGS sequence"/>
</dbReference>
<evidence type="ECO:0000313" key="1">
    <source>
        <dbReference type="EMBL" id="SEJ45600.1"/>
    </source>
</evidence>
<name>A0A1H6Z7V0_9MICO</name>
<gene>
    <name evidence="1" type="ORF">SAMN05421637_1837</name>
</gene>
<organism evidence="1 2">
    <name type="scientific">Demequina mangrovi</name>
    <dbReference type="NCBI Taxonomy" id="1043493"/>
    <lineage>
        <taxon>Bacteria</taxon>
        <taxon>Bacillati</taxon>
        <taxon>Actinomycetota</taxon>
        <taxon>Actinomycetes</taxon>
        <taxon>Micrococcales</taxon>
        <taxon>Demequinaceae</taxon>
        <taxon>Demequina</taxon>
    </lineage>
</organism>
<protein>
    <submittedName>
        <fullName evidence="1">Uncharacterized protein</fullName>
    </submittedName>
</protein>
<reference evidence="2" key="1">
    <citation type="submission" date="2016-10" db="EMBL/GenBank/DDBJ databases">
        <authorList>
            <person name="Varghese N."/>
        </authorList>
    </citation>
    <scope>NUCLEOTIDE SEQUENCE [LARGE SCALE GENOMIC DNA]</scope>
    <source>
        <strain evidence="2">DSM 24868</strain>
    </source>
</reference>
<keyword evidence="2" id="KW-1185">Reference proteome</keyword>
<dbReference type="AlphaFoldDB" id="A0A1H6Z7V0"/>
<dbReference type="OrthoDB" id="5144301at2"/>
<sequence length="149" mass="15880">MSHLTYPRCALSSPGHSPHFIQVKRALHRGPHRRLEILEVTPTGVVVAGDGSAATWRLHPRGREHVSAALARGLTHLHDQGTALAVVGGVAISYCADDARWLECASTDVNLGGPVGHFRFDGYGRRVGCADEALDLAASPANTGTWMIV</sequence>
<dbReference type="RefSeq" id="WP_042214466.1">
    <property type="nucleotide sequence ID" value="NZ_BBLU01000006.1"/>
</dbReference>